<dbReference type="EMBL" id="CACRXK020019679">
    <property type="protein sequence ID" value="CAB4033938.1"/>
    <property type="molecule type" value="Genomic_DNA"/>
</dbReference>
<name>A0A6S7JS88_PARCT</name>
<evidence type="ECO:0000313" key="2">
    <source>
        <dbReference type="Proteomes" id="UP001152795"/>
    </source>
</evidence>
<keyword evidence="2" id="KW-1185">Reference proteome</keyword>
<organism evidence="1 2">
    <name type="scientific">Paramuricea clavata</name>
    <name type="common">Red gorgonian</name>
    <name type="synonym">Violescent sea-whip</name>
    <dbReference type="NCBI Taxonomy" id="317549"/>
    <lineage>
        <taxon>Eukaryota</taxon>
        <taxon>Metazoa</taxon>
        <taxon>Cnidaria</taxon>
        <taxon>Anthozoa</taxon>
        <taxon>Octocorallia</taxon>
        <taxon>Malacalcyonacea</taxon>
        <taxon>Plexauridae</taxon>
        <taxon>Paramuricea</taxon>
    </lineage>
</organism>
<proteinExistence type="predicted"/>
<feature type="non-terminal residue" evidence="1">
    <location>
        <position position="173"/>
    </location>
</feature>
<gene>
    <name evidence="1" type="ORF">PACLA_8A062762</name>
</gene>
<evidence type="ECO:0000313" key="1">
    <source>
        <dbReference type="EMBL" id="CAB4033938.1"/>
    </source>
</evidence>
<dbReference type="Proteomes" id="UP001152795">
    <property type="component" value="Unassembled WGS sequence"/>
</dbReference>
<reference evidence="1" key="1">
    <citation type="submission" date="2020-04" db="EMBL/GenBank/DDBJ databases">
        <authorList>
            <person name="Alioto T."/>
            <person name="Alioto T."/>
            <person name="Gomez Garrido J."/>
        </authorList>
    </citation>
    <scope>NUCLEOTIDE SEQUENCE</scope>
    <source>
        <strain evidence="1">A484AB</strain>
    </source>
</reference>
<sequence length="173" mass="18741">MVSMAIIVSVMKDSVEMVGPAHQFPIQNGTVHVKTRLSAVPLQITPVLLTVQFMVTSVPGVSGVIAVDSVVLVHRREHETALIQLQRMVEGIALEIIANHGSVTLLHVPVSLFLGRVAHDLLFNFVRDNHAGCIIIFSTIAFSKKNYTGKEVDGTVTVQVKVISGKVVENITI</sequence>
<comment type="caution">
    <text evidence="1">The sequence shown here is derived from an EMBL/GenBank/DDBJ whole genome shotgun (WGS) entry which is preliminary data.</text>
</comment>
<accession>A0A6S7JS88</accession>
<protein>
    <submittedName>
        <fullName evidence="1">Uncharacterized protein</fullName>
    </submittedName>
</protein>
<dbReference type="AlphaFoldDB" id="A0A6S7JS88"/>